<proteinExistence type="predicted"/>
<accession>A0A2N9F1L9</accession>
<keyword evidence="2" id="KW-1133">Transmembrane helix</keyword>
<dbReference type="PANTHER" id="PTHR31170:SF25">
    <property type="entry name" value="BNAA09G04570D PROTEIN"/>
    <property type="match status" value="1"/>
</dbReference>
<organism evidence="3">
    <name type="scientific">Fagus sylvatica</name>
    <name type="common">Beechnut</name>
    <dbReference type="NCBI Taxonomy" id="28930"/>
    <lineage>
        <taxon>Eukaryota</taxon>
        <taxon>Viridiplantae</taxon>
        <taxon>Streptophyta</taxon>
        <taxon>Embryophyta</taxon>
        <taxon>Tracheophyta</taxon>
        <taxon>Spermatophyta</taxon>
        <taxon>Magnoliopsida</taxon>
        <taxon>eudicotyledons</taxon>
        <taxon>Gunneridae</taxon>
        <taxon>Pentapetalae</taxon>
        <taxon>rosids</taxon>
        <taxon>fabids</taxon>
        <taxon>Fagales</taxon>
        <taxon>Fagaceae</taxon>
        <taxon>Fagus</taxon>
    </lineage>
</organism>
<dbReference type="AlphaFoldDB" id="A0A2N9F1L9"/>
<dbReference type="Pfam" id="PF03140">
    <property type="entry name" value="DUF247"/>
    <property type="match status" value="1"/>
</dbReference>
<dbReference type="InterPro" id="IPR004158">
    <property type="entry name" value="DUF247_pln"/>
</dbReference>
<keyword evidence="2" id="KW-0812">Transmembrane</keyword>
<keyword evidence="2" id="KW-0472">Membrane</keyword>
<name>A0A2N9F1L9_FAGSY</name>
<dbReference type="PANTHER" id="PTHR31170">
    <property type="entry name" value="BNAC04G53230D PROTEIN"/>
    <property type="match status" value="1"/>
</dbReference>
<evidence type="ECO:0000313" key="3">
    <source>
        <dbReference type="EMBL" id="SPC80988.1"/>
    </source>
</evidence>
<feature type="compositionally biased region" description="Basic and acidic residues" evidence="1">
    <location>
        <begin position="13"/>
        <end position="24"/>
    </location>
</feature>
<dbReference type="EMBL" id="OIVN01000486">
    <property type="protein sequence ID" value="SPC80988.1"/>
    <property type="molecule type" value="Genomic_DNA"/>
</dbReference>
<feature type="transmembrane region" description="Helical" evidence="2">
    <location>
        <begin position="390"/>
        <end position="412"/>
    </location>
</feature>
<gene>
    <name evidence="3" type="ORF">FSB_LOCUS8870</name>
</gene>
<sequence>MAGIEHVVSMEEVHTRKVVGREAGETSSGTTEEAQKQSISIQTTTLEEKFKTVKEAVENALNESSSTTKIQKVVFSLQNTKDYPKYYEPRLVSLGPIHHGKDRYNQGEKYKRVLTCKFMENSGKSMEDVYNKIKEKIKELRECFSDEVTEKYDDESLAWLLFVDGCAILQYIYCSTNDKFEDSYIEDDRLSFAQQDLFLLENQLPYCLLTLLMNLSKKKNDFKTSIETFIKGKVIVGKRQQHPNTSVHQKHIHLLDFLRTSLLDSRRSKVAKPEKKQNWKFNFSVQELRAAAYEMSLDFTNDYGITSYISFLDSLIDKADDIKILEKTGIIKNFLCNEEDAASIFNDIGTDLVPNFQIYSDVKAQIQNHYDKSIRTWLAKKIFTYFRSPTLMAFTGAFIGLVLTATQTWYAVNSPCDDLYKSLVLNLTGKR</sequence>
<feature type="region of interest" description="Disordered" evidence="1">
    <location>
        <begin position="13"/>
        <end position="40"/>
    </location>
</feature>
<protein>
    <submittedName>
        <fullName evidence="3">Uncharacterized protein</fullName>
    </submittedName>
</protein>
<reference evidence="3" key="1">
    <citation type="submission" date="2018-02" db="EMBL/GenBank/DDBJ databases">
        <authorList>
            <person name="Cohen D.B."/>
            <person name="Kent A.D."/>
        </authorList>
    </citation>
    <scope>NUCLEOTIDE SEQUENCE</scope>
</reference>
<evidence type="ECO:0000256" key="2">
    <source>
        <dbReference type="SAM" id="Phobius"/>
    </source>
</evidence>
<evidence type="ECO:0000256" key="1">
    <source>
        <dbReference type="SAM" id="MobiDB-lite"/>
    </source>
</evidence>